<dbReference type="InterPro" id="IPR042197">
    <property type="entry name" value="Apaf_helical"/>
</dbReference>
<dbReference type="PROSITE" id="PS51450">
    <property type="entry name" value="LRR"/>
    <property type="match status" value="1"/>
</dbReference>
<feature type="domain" description="TIR" evidence="6">
    <location>
        <begin position="19"/>
        <end position="182"/>
    </location>
</feature>
<dbReference type="InterPro" id="IPR044974">
    <property type="entry name" value="Disease_R_plants"/>
</dbReference>
<dbReference type="InterPro" id="IPR058192">
    <property type="entry name" value="WHD_ROQ1-like"/>
</dbReference>
<gene>
    <name evidence="7" type="ordered locus">VIT_01s0026g01120</name>
</gene>
<evidence type="ECO:0000256" key="1">
    <source>
        <dbReference type="ARBA" id="ARBA00022614"/>
    </source>
</evidence>
<reference evidence="8" key="1">
    <citation type="journal article" date="2007" name="Nature">
        <title>The grapevine genome sequence suggests ancestral hexaploidization in major angiosperm phyla.</title>
        <authorList>
            <consortium name="The French-Italian Public Consortium for Grapevine Genome Characterization."/>
            <person name="Jaillon O."/>
            <person name="Aury J.-M."/>
            <person name="Noel B."/>
            <person name="Policriti A."/>
            <person name="Clepet C."/>
            <person name="Casagrande A."/>
            <person name="Choisne N."/>
            <person name="Aubourg S."/>
            <person name="Vitulo N."/>
            <person name="Jubin C."/>
            <person name="Vezzi A."/>
            <person name="Legeai F."/>
            <person name="Hugueney P."/>
            <person name="Dasilva C."/>
            <person name="Horner D."/>
            <person name="Mica E."/>
            <person name="Jublot D."/>
            <person name="Poulain J."/>
            <person name="Bruyere C."/>
            <person name="Billault A."/>
            <person name="Segurens B."/>
            <person name="Gouyvenoux M."/>
            <person name="Ugarte E."/>
            <person name="Cattonaro F."/>
            <person name="Anthouard V."/>
            <person name="Vico V."/>
            <person name="Del Fabbro C."/>
            <person name="Alaux M."/>
            <person name="Di Gaspero G."/>
            <person name="Dumas V."/>
            <person name="Felice N."/>
            <person name="Paillard S."/>
            <person name="Juman I."/>
            <person name="Moroldo M."/>
            <person name="Scalabrin S."/>
            <person name="Canaguier A."/>
            <person name="Le Clainche I."/>
            <person name="Malacrida G."/>
            <person name="Durand E."/>
            <person name="Pesole G."/>
            <person name="Laucou V."/>
            <person name="Chatelet P."/>
            <person name="Merdinoglu D."/>
            <person name="Delledonne M."/>
            <person name="Pezzotti M."/>
            <person name="Lecharny A."/>
            <person name="Scarpelli C."/>
            <person name="Artiguenave F."/>
            <person name="Pe M.E."/>
            <person name="Valle G."/>
            <person name="Morgante M."/>
            <person name="Caboche M."/>
            <person name="Adam-Blondon A.-F."/>
            <person name="Weissenbach J."/>
            <person name="Quetier F."/>
            <person name="Wincker P."/>
        </authorList>
    </citation>
    <scope>NUCLEOTIDE SEQUENCE [LARGE SCALE GENOMIC DNA]</scope>
    <source>
        <strain evidence="8">cv. Pinot noir / PN40024</strain>
    </source>
</reference>
<dbReference type="InterPro" id="IPR027417">
    <property type="entry name" value="P-loop_NTPase"/>
</dbReference>
<organism evidence="7 8">
    <name type="scientific">Vitis vinifera</name>
    <name type="common">Grape</name>
    <dbReference type="NCBI Taxonomy" id="29760"/>
    <lineage>
        <taxon>Eukaryota</taxon>
        <taxon>Viridiplantae</taxon>
        <taxon>Streptophyta</taxon>
        <taxon>Embryophyta</taxon>
        <taxon>Tracheophyta</taxon>
        <taxon>Spermatophyta</taxon>
        <taxon>Magnoliopsida</taxon>
        <taxon>eudicotyledons</taxon>
        <taxon>Gunneridae</taxon>
        <taxon>Pentapetalae</taxon>
        <taxon>rosids</taxon>
        <taxon>Vitales</taxon>
        <taxon>Vitaceae</taxon>
        <taxon>Viteae</taxon>
        <taxon>Vitis</taxon>
    </lineage>
</organism>
<keyword evidence="5" id="KW-0812">Transmembrane</keyword>
<dbReference type="InterPro" id="IPR032675">
    <property type="entry name" value="LRR_dom_sf"/>
</dbReference>
<accession>F6HPI4</accession>
<dbReference type="ExpressionAtlas" id="F6HPI4">
    <property type="expression patterns" value="baseline and differential"/>
</dbReference>
<dbReference type="InterPro" id="IPR000157">
    <property type="entry name" value="TIR_dom"/>
</dbReference>
<dbReference type="SUPFAM" id="SSF52058">
    <property type="entry name" value="L domain-like"/>
    <property type="match status" value="2"/>
</dbReference>
<evidence type="ECO:0000259" key="6">
    <source>
        <dbReference type="PROSITE" id="PS50104"/>
    </source>
</evidence>
<keyword evidence="3" id="KW-0611">Plant defense</keyword>
<dbReference type="InterPro" id="IPR055414">
    <property type="entry name" value="LRR_R13L4/SHOC2-like"/>
</dbReference>
<dbReference type="InterPro" id="IPR035897">
    <property type="entry name" value="Toll_tir_struct_dom_sf"/>
</dbReference>
<dbReference type="InterPro" id="IPR001611">
    <property type="entry name" value="Leu-rich_rpt"/>
</dbReference>
<dbReference type="SMART" id="SM00369">
    <property type="entry name" value="LRR_TYP"/>
    <property type="match status" value="6"/>
</dbReference>
<dbReference type="PANTHER" id="PTHR11017:SF385">
    <property type="entry name" value="DISEASE RESISTANCE PROTEIN (TIR-NBS-LRR CLASS)-RELATED"/>
    <property type="match status" value="1"/>
</dbReference>
<evidence type="ECO:0000256" key="3">
    <source>
        <dbReference type="ARBA" id="ARBA00022821"/>
    </source>
</evidence>
<dbReference type="SUPFAM" id="SSF52540">
    <property type="entry name" value="P-loop containing nucleoside triphosphate hydrolases"/>
    <property type="match status" value="1"/>
</dbReference>
<dbReference type="Proteomes" id="UP000009183">
    <property type="component" value="Chromosome 1"/>
</dbReference>
<keyword evidence="5" id="KW-1133">Transmembrane helix</keyword>
<dbReference type="InParanoid" id="F6HPI4"/>
<dbReference type="FunCoup" id="F6HPI4">
    <property type="interactions" value="118"/>
</dbReference>
<protein>
    <recommendedName>
        <fullName evidence="6">TIR domain-containing protein</fullName>
    </recommendedName>
</protein>
<dbReference type="Gene3D" id="3.40.50.10140">
    <property type="entry name" value="Toll/interleukin-1 receptor homology (TIR) domain"/>
    <property type="match status" value="1"/>
</dbReference>
<dbReference type="Pfam" id="PF00560">
    <property type="entry name" value="LRR_1"/>
    <property type="match status" value="1"/>
</dbReference>
<dbReference type="Gene3D" id="3.80.10.10">
    <property type="entry name" value="Ribonuclease Inhibitor"/>
    <property type="match status" value="4"/>
</dbReference>
<dbReference type="SUPFAM" id="SSF52200">
    <property type="entry name" value="Toll/Interleukin receptor TIR domain"/>
    <property type="match status" value="1"/>
</dbReference>
<proteinExistence type="predicted"/>
<dbReference type="GO" id="GO:0051707">
    <property type="term" value="P:response to other organism"/>
    <property type="evidence" value="ECO:0007669"/>
    <property type="project" value="UniProtKB-ARBA"/>
</dbReference>
<evidence type="ECO:0000256" key="4">
    <source>
        <dbReference type="SAM" id="MobiDB-lite"/>
    </source>
</evidence>
<evidence type="ECO:0000313" key="7">
    <source>
        <dbReference type="EMBL" id="CCB56612.1"/>
    </source>
</evidence>
<dbReference type="GO" id="GO:0007165">
    <property type="term" value="P:signal transduction"/>
    <property type="evidence" value="ECO:0007669"/>
    <property type="project" value="InterPro"/>
</dbReference>
<dbReference type="Pfam" id="PF23598">
    <property type="entry name" value="LRR_14"/>
    <property type="match status" value="1"/>
</dbReference>
<dbReference type="GO" id="GO:0006952">
    <property type="term" value="P:defense response"/>
    <property type="evidence" value="ECO:0007669"/>
    <property type="project" value="UniProtKB-KW"/>
</dbReference>
<feature type="region of interest" description="Disordered" evidence="4">
    <location>
        <begin position="1383"/>
        <end position="1418"/>
    </location>
</feature>
<keyword evidence="5" id="KW-0472">Membrane</keyword>
<feature type="transmembrane region" description="Helical" evidence="5">
    <location>
        <begin position="1424"/>
        <end position="1444"/>
    </location>
</feature>
<dbReference type="SMART" id="SM00255">
    <property type="entry name" value="TIR"/>
    <property type="match status" value="1"/>
</dbReference>
<evidence type="ECO:0000256" key="2">
    <source>
        <dbReference type="ARBA" id="ARBA00022737"/>
    </source>
</evidence>
<dbReference type="PRINTS" id="PR00364">
    <property type="entry name" value="DISEASERSIST"/>
</dbReference>
<keyword evidence="1" id="KW-0433">Leucine-rich repeat</keyword>
<sequence length="1447" mass="163239">MTTDAVSSTPTASTPAVRRRWDVFLSFRGEDTRGTFTDCLYTRLQHKGVRAFRDNEGLNRGDKIDRCLLDAIEDSAAFIAIISPNYANSRWCLEELAKVCECNRLILPVFYNVDPSHVRGQRGPFLQHFKDLEARFGEEDVSKWRKAMKYVGGLAGFFLSIGRFGDEADVIQTLLNNVLAELSKWSGVAAFTVGLDSRVEEVLELLDLKSNSIRVLGLYGPGGVGKSTLAKALYNKLVAHFENRSFISNVKKYLAQENGLLSLQIKLIGDLSGMASHVNEVNAGLVAIKSIVQEKRVLIILDDVDDASQLTAIAGRKKWRKWFYEGSRIIITTRDREVLHELHENELYEVKQLNSPESLQLFSHYALGRVKPTPDYLPLSKQIVSLTGGLPLALEVFGSSLYDKRKIEEWEDALQKLKQIRPMDLQGVLKISYDGLDEQEKCVFLDIACLFIKMGMKKEDAIDILKGCGFRAEIGIKVLVDKSLLKIAEDYTLWMHDQLRDMGRQIVLHENHEDLGMRSRLWDRSEILRVLQNNLGSRCIQGMVLDFVSDIFMKDSAAAWGRFRGTPNFTTAVTWLKETYKEYFQHAAEKERELILQTKSFESMINLRLLQIDNVQLEGEFKLMPAELKWLQWRGCPLKTLPSDFCPQGLRVLDLSESKNIERLWGGRWWSWHNNKVGENLMVMNLHGCCNLTAIPDLSGNQALEKLILQHCHGLVKIHKSIGDIISLLHLDLSECKNLVEFPSDVSGLKNLQTLILSGCSKLKELPENISYMKSLRELLLDGTVIEKLPESVLRLTRLERLSLNNCQSLKQLPTCIGKLESLRELSFNDSALEEIPDSFGSLTNLERLSLMRCQSIYAIPDSVRNLKLLTEFLMNGSPVNELPASIGSLSNLKDLSVGHCRFLSKLPASIEGLASMVVLQLDGTSIMDLPDQIGGLKTLRRLEMRFCKRLESLPEAIGSMGSLNTLIIVDAPMTELPESIGKLENLIMLNLNKCKRLRRLPGSIGNLKSLHHLKMEETAVRQLPESFGMLTSLMRLLMAKRPHLELPQALGPTETKVLGAEENSELIVLPTSFSNLSLLYELDARAWKISGKIPDDFDKLSSLEILNLGRNNFSSLPSSLRGLSILRKLLLPHCEELKALPPLPSSLMEVNAANCYALEVISDLSNLESLQELNLTNCKKLVDIPGVECLKSLKGFFMSGCSSCSSTVKRRLSKVALKNLRTLSIPGSNIPDWFSRNVAIFSKRKNLVIKAVIIGVVVSLSHHIQDELRDQLPSVPGIEAKILRMNRQVFGTMLDLTGVPKTDEDHLYLCRYREFHPIVSMLKDGDKIQVTMRNPPMVKGVELKKSGIHLIFENDDDYDEDERSFDENLQTVSEKIARFFGPSEGGNSISDSIDEVEREKQEMGMKEEWKEEKKGRDGSHRSSFLLFFFIALPSFFLLLSWSWTRG</sequence>
<dbReference type="CDD" id="cd00009">
    <property type="entry name" value="AAA"/>
    <property type="match status" value="1"/>
</dbReference>
<evidence type="ECO:0000256" key="5">
    <source>
        <dbReference type="SAM" id="Phobius"/>
    </source>
</evidence>
<dbReference type="PaxDb" id="29760-VIT_01s0026g01120.t01"/>
<dbReference type="Pfam" id="PF00931">
    <property type="entry name" value="NB-ARC"/>
    <property type="match status" value="1"/>
</dbReference>
<dbReference type="Gene3D" id="1.10.8.430">
    <property type="entry name" value="Helical domain of apoptotic protease-activating factors"/>
    <property type="match status" value="1"/>
</dbReference>
<evidence type="ECO:0000313" key="8">
    <source>
        <dbReference type="Proteomes" id="UP000009183"/>
    </source>
</evidence>
<dbReference type="PANTHER" id="PTHR11017">
    <property type="entry name" value="LEUCINE-RICH REPEAT-CONTAINING PROTEIN"/>
    <property type="match status" value="1"/>
</dbReference>
<dbReference type="EMBL" id="FN596002">
    <property type="protein sequence ID" value="CCB56612.1"/>
    <property type="molecule type" value="Genomic_DNA"/>
</dbReference>
<dbReference type="Pfam" id="PF23282">
    <property type="entry name" value="WHD_ROQ1"/>
    <property type="match status" value="1"/>
</dbReference>
<name>F6HPI4_VITVI</name>
<dbReference type="eggNOG" id="ENOG502QQJE">
    <property type="taxonomic scope" value="Eukaryota"/>
</dbReference>
<dbReference type="Pfam" id="PF01582">
    <property type="entry name" value="TIR"/>
    <property type="match status" value="1"/>
</dbReference>
<feature type="compositionally biased region" description="Basic and acidic residues" evidence="4">
    <location>
        <begin position="1396"/>
        <end position="1418"/>
    </location>
</feature>
<dbReference type="InterPro" id="IPR003591">
    <property type="entry name" value="Leu-rich_rpt_typical-subtyp"/>
</dbReference>
<keyword evidence="2" id="KW-0677">Repeat</keyword>
<dbReference type="InterPro" id="IPR002182">
    <property type="entry name" value="NB-ARC"/>
</dbReference>
<dbReference type="HOGENOM" id="CLU_001561_0_2_1"/>
<dbReference type="GO" id="GO:0043531">
    <property type="term" value="F:ADP binding"/>
    <property type="evidence" value="ECO:0007669"/>
    <property type="project" value="InterPro"/>
</dbReference>
<dbReference type="PROSITE" id="PS50104">
    <property type="entry name" value="TIR"/>
    <property type="match status" value="1"/>
</dbReference>
<dbReference type="Gene3D" id="3.40.50.300">
    <property type="entry name" value="P-loop containing nucleotide triphosphate hydrolases"/>
    <property type="match status" value="1"/>
</dbReference>
<keyword evidence="8" id="KW-1185">Reference proteome</keyword>